<dbReference type="GO" id="GO:0030313">
    <property type="term" value="C:cell envelope"/>
    <property type="evidence" value="ECO:0007669"/>
    <property type="project" value="UniProtKB-SubCell"/>
</dbReference>
<keyword evidence="8" id="KW-1185">Reference proteome</keyword>
<evidence type="ECO:0000256" key="3">
    <source>
        <dbReference type="SAM" id="Coils"/>
    </source>
</evidence>
<keyword evidence="4" id="KW-0472">Membrane</keyword>
<proteinExistence type="predicted"/>
<evidence type="ECO:0000256" key="4">
    <source>
        <dbReference type="SAM" id="Phobius"/>
    </source>
</evidence>
<feature type="domain" description="YbhG-like alpha-helical hairpin" evidence="5">
    <location>
        <begin position="73"/>
        <end position="200"/>
    </location>
</feature>
<dbReference type="EMBL" id="SLUN01000026">
    <property type="protein sequence ID" value="TCL62294.1"/>
    <property type="molecule type" value="Genomic_DNA"/>
</dbReference>
<name>A0A4R1R9B3_HYDET</name>
<dbReference type="Gene3D" id="1.10.287.470">
    <property type="entry name" value="Helix hairpin bin"/>
    <property type="match status" value="2"/>
</dbReference>
<comment type="subcellular location">
    <subcellularLocation>
        <location evidence="1">Cell envelope</location>
    </subcellularLocation>
</comment>
<dbReference type="SUPFAM" id="SSF111369">
    <property type="entry name" value="HlyD-like secretion proteins"/>
    <property type="match status" value="3"/>
</dbReference>
<dbReference type="Pfam" id="PF25954">
    <property type="entry name" value="Beta-barrel_RND_2"/>
    <property type="match status" value="1"/>
</dbReference>
<evidence type="ECO:0000256" key="1">
    <source>
        <dbReference type="ARBA" id="ARBA00004196"/>
    </source>
</evidence>
<keyword evidence="2 3" id="KW-0175">Coiled coil</keyword>
<dbReference type="AlphaFoldDB" id="A0A4R1R9B3"/>
<evidence type="ECO:0000313" key="7">
    <source>
        <dbReference type="EMBL" id="TCL62294.1"/>
    </source>
</evidence>
<dbReference type="Gene3D" id="2.40.50.100">
    <property type="match status" value="1"/>
</dbReference>
<dbReference type="PANTHER" id="PTHR32347:SF23">
    <property type="entry name" value="BLL5650 PROTEIN"/>
    <property type="match status" value="1"/>
</dbReference>
<dbReference type="Proteomes" id="UP000295008">
    <property type="component" value="Unassembled WGS sequence"/>
</dbReference>
<feature type="transmembrane region" description="Helical" evidence="4">
    <location>
        <begin position="5"/>
        <end position="24"/>
    </location>
</feature>
<dbReference type="OrthoDB" id="9778236at2"/>
<dbReference type="InterPro" id="IPR059052">
    <property type="entry name" value="HH_YbhG-like"/>
</dbReference>
<feature type="coiled-coil region" evidence="3">
    <location>
        <begin position="81"/>
        <end position="115"/>
    </location>
</feature>
<dbReference type="PANTHER" id="PTHR32347">
    <property type="entry name" value="EFFLUX SYSTEM COMPONENT YKNX-RELATED"/>
    <property type="match status" value="1"/>
</dbReference>
<keyword evidence="4" id="KW-1133">Transmembrane helix</keyword>
<evidence type="ECO:0000313" key="8">
    <source>
        <dbReference type="Proteomes" id="UP000295008"/>
    </source>
</evidence>
<evidence type="ECO:0000259" key="5">
    <source>
        <dbReference type="Pfam" id="PF25881"/>
    </source>
</evidence>
<accession>A0A4R1R9B3</accession>
<organism evidence="7 8">
    <name type="scientific">Hydrogenispora ethanolica</name>
    <dbReference type="NCBI Taxonomy" id="1082276"/>
    <lineage>
        <taxon>Bacteria</taxon>
        <taxon>Bacillati</taxon>
        <taxon>Bacillota</taxon>
        <taxon>Hydrogenispora</taxon>
    </lineage>
</organism>
<feature type="domain" description="CusB-like beta-barrel" evidence="6">
    <location>
        <begin position="239"/>
        <end position="322"/>
    </location>
</feature>
<protein>
    <submittedName>
        <fullName evidence="7">HlyD family secretion protein</fullName>
    </submittedName>
</protein>
<comment type="caution">
    <text evidence="7">The sequence shown here is derived from an EMBL/GenBank/DDBJ whole genome shotgun (WGS) entry which is preliminary data.</text>
</comment>
<gene>
    <name evidence="7" type="ORF">EDC14_102637</name>
</gene>
<evidence type="ECO:0000259" key="6">
    <source>
        <dbReference type="Pfam" id="PF25954"/>
    </source>
</evidence>
<sequence>MNKRFLAVIGIFVILAGLTIYKLWDKKAEGITATGTIEITKTDITPKVGGYLAELAVDSGTEVQAGQTVARIDRPDLEAQLLRDEAALDKAELQLEDLEKGARAQERKAASANVASARSVYQKAKADFVRYHALYQQGAISQRDLDVARSAMEVAESSLQSAEMQLSLAAEGNRPDTIAAQRKEVLRNQAIVAASQVALKDAIVTVPLSGVVLSKNYEQGEFVNAGSAIATVGDLKDCWVRIYVASTQLGLIKIGQTCDVTIDSFPGRVFRGVIREINQSAEYTPRQSITERERANLVFGVKVKLDNSEGILKPGMPADVVLK</sequence>
<dbReference type="InterPro" id="IPR058792">
    <property type="entry name" value="Beta-barrel_RND_2"/>
</dbReference>
<dbReference type="Pfam" id="PF25881">
    <property type="entry name" value="HH_YBHG"/>
    <property type="match status" value="1"/>
</dbReference>
<keyword evidence="4" id="KW-0812">Transmembrane</keyword>
<reference evidence="7 8" key="1">
    <citation type="submission" date="2019-03" db="EMBL/GenBank/DDBJ databases">
        <title>Genomic Encyclopedia of Type Strains, Phase IV (KMG-IV): sequencing the most valuable type-strain genomes for metagenomic binning, comparative biology and taxonomic classification.</title>
        <authorList>
            <person name="Goeker M."/>
        </authorList>
    </citation>
    <scope>NUCLEOTIDE SEQUENCE [LARGE SCALE GENOMIC DNA]</scope>
    <source>
        <strain evidence="7 8">LX-B</strain>
    </source>
</reference>
<dbReference type="Gene3D" id="2.40.30.170">
    <property type="match status" value="1"/>
</dbReference>
<dbReference type="RefSeq" id="WP_132015780.1">
    <property type="nucleotide sequence ID" value="NZ_SLUN01000026.1"/>
</dbReference>
<dbReference type="InterPro" id="IPR050465">
    <property type="entry name" value="UPF0194_transport"/>
</dbReference>
<evidence type="ECO:0000256" key="2">
    <source>
        <dbReference type="ARBA" id="ARBA00023054"/>
    </source>
</evidence>